<protein>
    <submittedName>
        <fullName evidence="1">Uncharacterized protein</fullName>
    </submittedName>
</protein>
<name>A0A6L9ERU7_CLOBU</name>
<evidence type="ECO:0000313" key="2">
    <source>
        <dbReference type="Proteomes" id="UP000474042"/>
    </source>
</evidence>
<reference evidence="1 2" key="1">
    <citation type="submission" date="2020-01" db="EMBL/GenBank/DDBJ databases">
        <title>Genome sequence of a 1,3-propanediol producer, Clostridium butyricum S3.</title>
        <authorList>
            <person name="Zhou J."/>
        </authorList>
    </citation>
    <scope>NUCLEOTIDE SEQUENCE [LARGE SCALE GENOMIC DNA]</scope>
    <source>
        <strain evidence="1 2">S3</strain>
    </source>
</reference>
<dbReference type="RefSeq" id="WP_156212506.1">
    <property type="nucleotide sequence ID" value="NZ_RQKF01000032.1"/>
</dbReference>
<evidence type="ECO:0000313" key="1">
    <source>
        <dbReference type="EMBL" id="NAS19327.1"/>
    </source>
</evidence>
<dbReference type="AlphaFoldDB" id="A0A6L9ERU7"/>
<proteinExistence type="predicted"/>
<dbReference type="Proteomes" id="UP000474042">
    <property type="component" value="Unassembled WGS sequence"/>
</dbReference>
<organism evidence="1 2">
    <name type="scientific">Clostridium butyricum</name>
    <dbReference type="NCBI Taxonomy" id="1492"/>
    <lineage>
        <taxon>Bacteria</taxon>
        <taxon>Bacillati</taxon>
        <taxon>Bacillota</taxon>
        <taxon>Clostridia</taxon>
        <taxon>Eubacteriales</taxon>
        <taxon>Clostridiaceae</taxon>
        <taxon>Clostridium</taxon>
    </lineage>
</organism>
<sequence length="47" mass="5431">MKNILIIVQIVMLILELIKKGLEESDVIDIVSSEYDVDISFIKSFFK</sequence>
<accession>A0A6L9ERU7</accession>
<comment type="caution">
    <text evidence="1">The sequence shown here is derived from an EMBL/GenBank/DDBJ whole genome shotgun (WGS) entry which is preliminary data.</text>
</comment>
<gene>
    <name evidence="1" type="ORF">GND98_016050</name>
</gene>
<dbReference type="EMBL" id="WOFV02000066">
    <property type="protein sequence ID" value="NAS19327.1"/>
    <property type="molecule type" value="Genomic_DNA"/>
</dbReference>